<accession>A0AAN6YVD3</accession>
<reference evidence="2" key="1">
    <citation type="journal article" date="2023" name="Mol. Phylogenet. Evol.">
        <title>Genome-scale phylogeny and comparative genomics of the fungal order Sordariales.</title>
        <authorList>
            <person name="Hensen N."/>
            <person name="Bonometti L."/>
            <person name="Westerberg I."/>
            <person name="Brannstrom I.O."/>
            <person name="Guillou S."/>
            <person name="Cros-Aarteil S."/>
            <person name="Calhoun S."/>
            <person name="Haridas S."/>
            <person name="Kuo A."/>
            <person name="Mondo S."/>
            <person name="Pangilinan J."/>
            <person name="Riley R."/>
            <person name="LaButti K."/>
            <person name="Andreopoulos B."/>
            <person name="Lipzen A."/>
            <person name="Chen C."/>
            <person name="Yan M."/>
            <person name="Daum C."/>
            <person name="Ng V."/>
            <person name="Clum A."/>
            <person name="Steindorff A."/>
            <person name="Ohm R.A."/>
            <person name="Martin F."/>
            <person name="Silar P."/>
            <person name="Natvig D.O."/>
            <person name="Lalanne C."/>
            <person name="Gautier V."/>
            <person name="Ament-Velasquez S.L."/>
            <person name="Kruys A."/>
            <person name="Hutchinson M.I."/>
            <person name="Powell A.J."/>
            <person name="Barry K."/>
            <person name="Miller A.N."/>
            <person name="Grigoriev I.V."/>
            <person name="Debuchy R."/>
            <person name="Gladieux P."/>
            <person name="Hiltunen Thoren M."/>
            <person name="Johannesson H."/>
        </authorList>
    </citation>
    <scope>NUCLEOTIDE SEQUENCE</scope>
    <source>
        <strain evidence="2">CBS 508.74</strain>
    </source>
</reference>
<gene>
    <name evidence="2" type="ORF">N656DRAFT_828141</name>
</gene>
<protein>
    <submittedName>
        <fullName evidence="2">Uncharacterized protein</fullName>
    </submittedName>
</protein>
<feature type="compositionally biased region" description="Basic and acidic residues" evidence="1">
    <location>
        <begin position="46"/>
        <end position="58"/>
    </location>
</feature>
<proteinExistence type="predicted"/>
<comment type="caution">
    <text evidence="2">The sequence shown here is derived from an EMBL/GenBank/DDBJ whole genome shotgun (WGS) entry which is preliminary data.</text>
</comment>
<keyword evidence="3" id="KW-1185">Reference proteome</keyword>
<dbReference type="Proteomes" id="UP001302812">
    <property type="component" value="Unassembled WGS sequence"/>
</dbReference>
<evidence type="ECO:0000313" key="3">
    <source>
        <dbReference type="Proteomes" id="UP001302812"/>
    </source>
</evidence>
<sequence length="424" mass="46189">MTQALATPMQIRRKPVPNNLQTQSASSNNDCSAEQKADQPPPPLPDRLRFADGPRDAPMHMQPGSREDPELFLQVPESHHRLRPQTSLPDLTRFATTRFETVTPAPSSTTINSASTFGPSASSTKAFLQNAFTEARHFAGGLIPQPIESTKHYTILRHSPPLILYRGPSTSVTITIFSSPEHLLPADRTLWLQQRGFSGDSGMKVKAFFNATSGWLDVTPSTQLQTQHLKPDTARAWQRDITKAAKALIRENGEAKAHVARETHVLRIPKDAEDGYFRLILCTGGPSAAAAGQDANNSSFKRKVLCSSPIFRVASVSTDSSKFRGASLTTLPLEVGVFVASKVATTAVETYTAPVRQPVQAVVDRARPGFVGAAIGGLVLDKLGERVDAKKDERDQASGLDTRASDDSNKHRLKDVYFCWTPAT</sequence>
<name>A0AAN6YVD3_9PEZI</name>
<feature type="region of interest" description="Disordered" evidence="1">
    <location>
        <begin position="1"/>
        <end position="67"/>
    </location>
</feature>
<dbReference type="RefSeq" id="XP_064671969.1">
    <property type="nucleotide sequence ID" value="XM_064818524.1"/>
</dbReference>
<reference evidence="2" key="2">
    <citation type="submission" date="2023-05" db="EMBL/GenBank/DDBJ databases">
        <authorList>
            <consortium name="Lawrence Berkeley National Laboratory"/>
            <person name="Steindorff A."/>
            <person name="Hensen N."/>
            <person name="Bonometti L."/>
            <person name="Westerberg I."/>
            <person name="Brannstrom I.O."/>
            <person name="Guillou S."/>
            <person name="Cros-Aarteil S."/>
            <person name="Calhoun S."/>
            <person name="Haridas S."/>
            <person name="Kuo A."/>
            <person name="Mondo S."/>
            <person name="Pangilinan J."/>
            <person name="Riley R."/>
            <person name="Labutti K."/>
            <person name="Andreopoulos B."/>
            <person name="Lipzen A."/>
            <person name="Chen C."/>
            <person name="Yanf M."/>
            <person name="Daum C."/>
            <person name="Ng V."/>
            <person name="Clum A."/>
            <person name="Ohm R."/>
            <person name="Martin F."/>
            <person name="Silar P."/>
            <person name="Natvig D."/>
            <person name="Lalanne C."/>
            <person name="Gautier V."/>
            <person name="Ament-Velasquez S.L."/>
            <person name="Kruys A."/>
            <person name="Hutchinson M.I."/>
            <person name="Powell A.J."/>
            <person name="Barry K."/>
            <person name="Miller A.N."/>
            <person name="Grigoriev I.V."/>
            <person name="Debuchy R."/>
            <person name="Gladieux P."/>
            <person name="Thoren M.H."/>
            <person name="Johannesson H."/>
        </authorList>
    </citation>
    <scope>NUCLEOTIDE SEQUENCE</scope>
    <source>
        <strain evidence="2">CBS 508.74</strain>
    </source>
</reference>
<dbReference type="EMBL" id="MU853337">
    <property type="protein sequence ID" value="KAK4114399.1"/>
    <property type="molecule type" value="Genomic_DNA"/>
</dbReference>
<dbReference type="AlphaFoldDB" id="A0AAN6YVD3"/>
<dbReference type="GeneID" id="89942650"/>
<feature type="compositionally biased region" description="Polar residues" evidence="1">
    <location>
        <begin position="18"/>
        <end position="32"/>
    </location>
</feature>
<organism evidence="2 3">
    <name type="scientific">Canariomyces notabilis</name>
    <dbReference type="NCBI Taxonomy" id="2074819"/>
    <lineage>
        <taxon>Eukaryota</taxon>
        <taxon>Fungi</taxon>
        <taxon>Dikarya</taxon>
        <taxon>Ascomycota</taxon>
        <taxon>Pezizomycotina</taxon>
        <taxon>Sordariomycetes</taxon>
        <taxon>Sordariomycetidae</taxon>
        <taxon>Sordariales</taxon>
        <taxon>Chaetomiaceae</taxon>
        <taxon>Canariomyces</taxon>
    </lineage>
</organism>
<evidence type="ECO:0000256" key="1">
    <source>
        <dbReference type="SAM" id="MobiDB-lite"/>
    </source>
</evidence>
<evidence type="ECO:0000313" key="2">
    <source>
        <dbReference type="EMBL" id="KAK4114399.1"/>
    </source>
</evidence>